<dbReference type="PROSITE" id="PS00211">
    <property type="entry name" value="ABC_TRANSPORTER_1"/>
    <property type="match status" value="1"/>
</dbReference>
<dbReference type="Gene3D" id="3.40.50.300">
    <property type="entry name" value="P-loop containing nucleotide triphosphate hydrolases"/>
    <property type="match status" value="1"/>
</dbReference>
<reference evidence="4 5" key="1">
    <citation type="submission" date="2024-08" db="EMBL/GenBank/DDBJ databases">
        <title>Whole-genome sequencing of halo(alkali)philic microorganisms from hypersaline lakes.</title>
        <authorList>
            <person name="Sorokin D.Y."/>
            <person name="Merkel A.Y."/>
            <person name="Messina E."/>
            <person name="Yakimov M."/>
        </authorList>
    </citation>
    <scope>NUCLEOTIDE SEQUENCE [LARGE SCALE GENOMIC DNA]</scope>
    <source>
        <strain evidence="4 5">Cl-TMA</strain>
    </source>
</reference>
<evidence type="ECO:0000256" key="2">
    <source>
        <dbReference type="ARBA" id="ARBA00022840"/>
    </source>
</evidence>
<sequence>MTLEARDLTLEQGSRTVVHGVSLDLEPGRVAGILGPNGAGKSTLLRALAGLHAPAGGEVRLNGERLSRLRGHDRARELGYLPQAATVHWPLSVERVVALGRLPHLGPWQRPGAEDGYAVDRALAATGVEGLRHRPVTQLSGGERARVLLARVLAGEPSTLLADEPVAGLDPYHQVHFMELVRDYAGQGRTVALVLHDLNLAARFCDRLYLLDEGALVAQGTPREVLDPRHLGEVFGIRAVYGEQDGEPYVVPWGRAL</sequence>
<dbReference type="PANTHER" id="PTHR42794">
    <property type="entry name" value="HEMIN IMPORT ATP-BINDING PROTEIN HMUV"/>
    <property type="match status" value="1"/>
</dbReference>
<evidence type="ECO:0000313" key="4">
    <source>
        <dbReference type="EMBL" id="MFA9460436.1"/>
    </source>
</evidence>
<accession>A0ABV4TV28</accession>
<dbReference type="PROSITE" id="PS50893">
    <property type="entry name" value="ABC_TRANSPORTER_2"/>
    <property type="match status" value="1"/>
</dbReference>
<dbReference type="InterPro" id="IPR003439">
    <property type="entry name" value="ABC_transporter-like_ATP-bd"/>
</dbReference>
<evidence type="ECO:0000256" key="1">
    <source>
        <dbReference type="ARBA" id="ARBA00022741"/>
    </source>
</evidence>
<feature type="domain" description="ABC transporter" evidence="3">
    <location>
        <begin position="3"/>
        <end position="238"/>
    </location>
</feature>
<dbReference type="InterPro" id="IPR017871">
    <property type="entry name" value="ABC_transporter-like_CS"/>
</dbReference>
<organism evidence="4 5">
    <name type="scientific">Thiohalorhabdus methylotrophus</name>
    <dbReference type="NCBI Taxonomy" id="3242694"/>
    <lineage>
        <taxon>Bacteria</taxon>
        <taxon>Pseudomonadati</taxon>
        <taxon>Pseudomonadota</taxon>
        <taxon>Gammaproteobacteria</taxon>
        <taxon>Thiohalorhabdales</taxon>
        <taxon>Thiohalorhabdaceae</taxon>
        <taxon>Thiohalorhabdus</taxon>
    </lineage>
</organism>
<proteinExistence type="predicted"/>
<evidence type="ECO:0000313" key="5">
    <source>
        <dbReference type="Proteomes" id="UP001575181"/>
    </source>
</evidence>
<dbReference type="RefSeq" id="WP_373655222.1">
    <property type="nucleotide sequence ID" value="NZ_JBGUAW010000004.1"/>
</dbReference>
<keyword evidence="1" id="KW-0547">Nucleotide-binding</keyword>
<dbReference type="SMART" id="SM00382">
    <property type="entry name" value="AAA"/>
    <property type="match status" value="1"/>
</dbReference>
<comment type="caution">
    <text evidence="4">The sequence shown here is derived from an EMBL/GenBank/DDBJ whole genome shotgun (WGS) entry which is preliminary data.</text>
</comment>
<dbReference type="GO" id="GO:0005524">
    <property type="term" value="F:ATP binding"/>
    <property type="evidence" value="ECO:0007669"/>
    <property type="project" value="UniProtKB-KW"/>
</dbReference>
<dbReference type="InterPro" id="IPR003593">
    <property type="entry name" value="AAA+_ATPase"/>
</dbReference>
<dbReference type="EMBL" id="JBGUAW010000004">
    <property type="protein sequence ID" value="MFA9460436.1"/>
    <property type="molecule type" value="Genomic_DNA"/>
</dbReference>
<dbReference type="InterPro" id="IPR027417">
    <property type="entry name" value="P-loop_NTPase"/>
</dbReference>
<name>A0ABV4TV28_9GAMM</name>
<keyword evidence="5" id="KW-1185">Reference proteome</keyword>
<protein>
    <submittedName>
        <fullName evidence="4">ABC transporter ATP-binding protein</fullName>
    </submittedName>
</protein>
<evidence type="ECO:0000259" key="3">
    <source>
        <dbReference type="PROSITE" id="PS50893"/>
    </source>
</evidence>
<gene>
    <name evidence="4" type="ORF">ACERLL_06290</name>
</gene>
<dbReference type="Pfam" id="PF00005">
    <property type="entry name" value="ABC_tran"/>
    <property type="match status" value="1"/>
</dbReference>
<keyword evidence="2 4" id="KW-0067">ATP-binding</keyword>
<dbReference type="PANTHER" id="PTHR42794:SF2">
    <property type="entry name" value="ABC TRANSPORTER ATP-BINDING PROTEIN"/>
    <property type="match status" value="1"/>
</dbReference>
<dbReference type="Proteomes" id="UP001575181">
    <property type="component" value="Unassembled WGS sequence"/>
</dbReference>
<dbReference type="SUPFAM" id="SSF52540">
    <property type="entry name" value="P-loop containing nucleoside triphosphate hydrolases"/>
    <property type="match status" value="1"/>
</dbReference>
<dbReference type="CDD" id="cd03214">
    <property type="entry name" value="ABC_Iron-Siderophores_B12_Hemin"/>
    <property type="match status" value="1"/>
</dbReference>